<reference evidence="1" key="1">
    <citation type="submission" date="2019-08" db="EMBL/GenBank/DDBJ databases">
        <authorList>
            <person name="Kucharzyk K."/>
            <person name="Murdoch R.W."/>
            <person name="Higgins S."/>
            <person name="Loffler F."/>
        </authorList>
    </citation>
    <scope>NUCLEOTIDE SEQUENCE</scope>
</reference>
<evidence type="ECO:0000313" key="1">
    <source>
        <dbReference type="EMBL" id="MPN05551.1"/>
    </source>
</evidence>
<accession>A0A645EU44</accession>
<gene>
    <name evidence="1" type="ORF">SDC9_152802</name>
</gene>
<protein>
    <submittedName>
        <fullName evidence="1">Uncharacterized protein</fullName>
    </submittedName>
</protein>
<sequence length="153" mass="17873">MHRALMKRKLWCVLISMTCIIAATLMGTQTYALQITGEDFASEETSEERQKEYLLYQENDKKIETKYLQTEANIQHYAYLNFEKASEELKPVILAARSRIICRYSWVADGISGRILDKNGNIKEELPQFSELFPEDWEEPVYPVVVDLSYYES</sequence>
<comment type="caution">
    <text evidence="1">The sequence shown here is derived from an EMBL/GenBank/DDBJ whole genome shotgun (WGS) entry which is preliminary data.</text>
</comment>
<dbReference type="EMBL" id="VSSQ01051456">
    <property type="protein sequence ID" value="MPN05551.1"/>
    <property type="molecule type" value="Genomic_DNA"/>
</dbReference>
<organism evidence="1">
    <name type="scientific">bioreactor metagenome</name>
    <dbReference type="NCBI Taxonomy" id="1076179"/>
    <lineage>
        <taxon>unclassified sequences</taxon>
        <taxon>metagenomes</taxon>
        <taxon>ecological metagenomes</taxon>
    </lineage>
</organism>
<dbReference type="AlphaFoldDB" id="A0A645EU44"/>
<proteinExistence type="predicted"/>
<name>A0A645EU44_9ZZZZ</name>